<evidence type="ECO:0000256" key="1">
    <source>
        <dbReference type="SAM" id="MobiDB-lite"/>
    </source>
</evidence>
<organism evidence="3 4">
    <name type="scientific">Chiloscyllium punctatum</name>
    <name type="common">Brownbanded bambooshark</name>
    <name type="synonym">Hemiscyllium punctatum</name>
    <dbReference type="NCBI Taxonomy" id="137246"/>
    <lineage>
        <taxon>Eukaryota</taxon>
        <taxon>Metazoa</taxon>
        <taxon>Chordata</taxon>
        <taxon>Craniata</taxon>
        <taxon>Vertebrata</taxon>
        <taxon>Chondrichthyes</taxon>
        <taxon>Elasmobranchii</taxon>
        <taxon>Galeomorphii</taxon>
        <taxon>Galeoidea</taxon>
        <taxon>Orectolobiformes</taxon>
        <taxon>Hemiscylliidae</taxon>
        <taxon>Chiloscyllium</taxon>
    </lineage>
</organism>
<dbReference type="AlphaFoldDB" id="A0A401THE8"/>
<dbReference type="SMART" id="SM00348">
    <property type="entry name" value="IRF"/>
    <property type="match status" value="1"/>
</dbReference>
<accession>A0A401THE8</accession>
<protein>
    <recommendedName>
        <fullName evidence="2">IRF tryptophan pentad repeat domain-containing protein</fullName>
    </recommendedName>
</protein>
<sequence length="86" mass="9791">MGSVTVSAFDPSYSQHQESDLSSKQAWAKFKGKYKDGDKVDPATWKTRLRCALNKSSEFEEVPQRSQLDISEPFKVYKIVDDTTVK</sequence>
<dbReference type="InterPro" id="IPR036390">
    <property type="entry name" value="WH_DNA-bd_sf"/>
</dbReference>
<dbReference type="GO" id="GO:0000978">
    <property type="term" value="F:RNA polymerase II cis-regulatory region sequence-specific DNA binding"/>
    <property type="evidence" value="ECO:0007669"/>
    <property type="project" value="TreeGrafter"/>
</dbReference>
<feature type="non-terminal residue" evidence="3">
    <location>
        <position position="86"/>
    </location>
</feature>
<evidence type="ECO:0000313" key="3">
    <source>
        <dbReference type="EMBL" id="GCC42028.1"/>
    </source>
</evidence>
<dbReference type="GO" id="GO:0000981">
    <property type="term" value="F:DNA-binding transcription factor activity, RNA polymerase II-specific"/>
    <property type="evidence" value="ECO:0007669"/>
    <property type="project" value="TreeGrafter"/>
</dbReference>
<dbReference type="PROSITE" id="PS51507">
    <property type="entry name" value="IRF_2"/>
    <property type="match status" value="1"/>
</dbReference>
<dbReference type="Gene3D" id="1.10.10.10">
    <property type="entry name" value="Winged helix-like DNA-binding domain superfamily/Winged helix DNA-binding domain"/>
    <property type="match status" value="1"/>
</dbReference>
<proteinExistence type="predicted"/>
<dbReference type="InterPro" id="IPR036388">
    <property type="entry name" value="WH-like_DNA-bd_sf"/>
</dbReference>
<evidence type="ECO:0000313" key="4">
    <source>
        <dbReference type="Proteomes" id="UP000287033"/>
    </source>
</evidence>
<evidence type="ECO:0000259" key="2">
    <source>
        <dbReference type="PROSITE" id="PS51507"/>
    </source>
</evidence>
<feature type="region of interest" description="Disordered" evidence="1">
    <location>
        <begin position="1"/>
        <end position="23"/>
    </location>
</feature>
<keyword evidence="4" id="KW-1185">Reference proteome</keyword>
<reference evidence="3 4" key="1">
    <citation type="journal article" date="2018" name="Nat. Ecol. Evol.">
        <title>Shark genomes provide insights into elasmobranch evolution and the origin of vertebrates.</title>
        <authorList>
            <person name="Hara Y"/>
            <person name="Yamaguchi K"/>
            <person name="Onimaru K"/>
            <person name="Kadota M"/>
            <person name="Koyanagi M"/>
            <person name="Keeley SD"/>
            <person name="Tatsumi K"/>
            <person name="Tanaka K"/>
            <person name="Motone F"/>
            <person name="Kageyama Y"/>
            <person name="Nozu R"/>
            <person name="Adachi N"/>
            <person name="Nishimura O"/>
            <person name="Nakagawa R"/>
            <person name="Tanegashima C"/>
            <person name="Kiyatake I"/>
            <person name="Matsumoto R"/>
            <person name="Murakumo K"/>
            <person name="Nishida K"/>
            <person name="Terakita A"/>
            <person name="Kuratani S"/>
            <person name="Sato K"/>
            <person name="Hyodo S Kuraku.S."/>
        </authorList>
    </citation>
    <scope>NUCLEOTIDE SEQUENCE [LARGE SCALE GENOMIC DNA]</scope>
</reference>
<feature type="domain" description="IRF tryptophan pentad repeat" evidence="2">
    <location>
        <begin position="1"/>
        <end position="81"/>
    </location>
</feature>
<dbReference type="STRING" id="137246.A0A401THE8"/>
<dbReference type="Proteomes" id="UP000287033">
    <property type="component" value="Unassembled WGS sequence"/>
</dbReference>
<dbReference type="PANTHER" id="PTHR11949:SF53">
    <property type="entry name" value="IRF TRYPTOPHAN PENTAD REPEAT DOMAIN-CONTAINING PROTEIN"/>
    <property type="match status" value="1"/>
</dbReference>
<dbReference type="GO" id="GO:0005634">
    <property type="term" value="C:nucleus"/>
    <property type="evidence" value="ECO:0007669"/>
    <property type="project" value="TreeGrafter"/>
</dbReference>
<dbReference type="PANTHER" id="PTHR11949">
    <property type="entry name" value="INTERFERON REGULATORY FACTOR"/>
    <property type="match status" value="1"/>
</dbReference>
<name>A0A401THE8_CHIPU</name>
<gene>
    <name evidence="3" type="ORF">chiPu_0026423</name>
</gene>
<dbReference type="OrthoDB" id="5958224at2759"/>
<dbReference type="Pfam" id="PF00605">
    <property type="entry name" value="IRF"/>
    <property type="match status" value="1"/>
</dbReference>
<dbReference type="PRINTS" id="PR00267">
    <property type="entry name" value="INTFRNREGFCT"/>
</dbReference>
<comment type="caution">
    <text evidence="3">The sequence shown here is derived from an EMBL/GenBank/DDBJ whole genome shotgun (WGS) entry which is preliminary data.</text>
</comment>
<dbReference type="SUPFAM" id="SSF46785">
    <property type="entry name" value="Winged helix' DNA-binding domain"/>
    <property type="match status" value="1"/>
</dbReference>
<dbReference type="EMBL" id="BEZZ01079048">
    <property type="protein sequence ID" value="GCC42028.1"/>
    <property type="molecule type" value="Genomic_DNA"/>
</dbReference>
<dbReference type="InterPro" id="IPR001346">
    <property type="entry name" value="Interferon_reg_fact_DNA-bd_dom"/>
</dbReference>
<dbReference type="GO" id="GO:0002376">
    <property type="term" value="P:immune system process"/>
    <property type="evidence" value="ECO:0007669"/>
    <property type="project" value="TreeGrafter"/>
</dbReference>